<dbReference type="STRING" id="1217970.SAMN05444002_0540"/>
<keyword evidence="1" id="KW-1133">Transmembrane helix</keyword>
<dbReference type="RefSeq" id="WP_074254716.1">
    <property type="nucleotide sequence ID" value="NZ_FSRL01000001.1"/>
</dbReference>
<dbReference type="OrthoDB" id="9982416at2"/>
<evidence type="ECO:0000256" key="1">
    <source>
        <dbReference type="SAM" id="Phobius"/>
    </source>
</evidence>
<evidence type="ECO:0000313" key="3">
    <source>
        <dbReference type="Proteomes" id="UP000184932"/>
    </source>
</evidence>
<keyword evidence="1" id="KW-0472">Membrane</keyword>
<protein>
    <submittedName>
        <fullName evidence="2">Uncharacterized protein</fullName>
    </submittedName>
</protein>
<organism evidence="2 3">
    <name type="scientific">Vannielia litorea</name>
    <dbReference type="NCBI Taxonomy" id="1217970"/>
    <lineage>
        <taxon>Bacteria</taxon>
        <taxon>Pseudomonadati</taxon>
        <taxon>Pseudomonadota</taxon>
        <taxon>Alphaproteobacteria</taxon>
        <taxon>Rhodobacterales</taxon>
        <taxon>Paracoccaceae</taxon>
        <taxon>Vannielia</taxon>
    </lineage>
</organism>
<keyword evidence="1" id="KW-0812">Transmembrane</keyword>
<keyword evidence="3" id="KW-1185">Reference proteome</keyword>
<accession>A0A1N6EB28</accession>
<dbReference type="Proteomes" id="UP000184932">
    <property type="component" value="Unassembled WGS sequence"/>
</dbReference>
<dbReference type="AlphaFoldDB" id="A0A1N6EB28"/>
<evidence type="ECO:0000313" key="2">
    <source>
        <dbReference type="EMBL" id="SIN80242.1"/>
    </source>
</evidence>
<feature type="transmembrane region" description="Helical" evidence="1">
    <location>
        <begin position="46"/>
        <end position="68"/>
    </location>
</feature>
<gene>
    <name evidence="2" type="ORF">SAMN05444002_0540</name>
</gene>
<sequence length="89" mass="9684">MLRRIYDSMNSMVVIPLCGVLYGLVRAAGAYTDSVEAGAAMTAPQILGYTLGAVFVWGLAGLTVAWLLERLERRGARKQQKTAEPRQQG</sequence>
<name>A0A1N6EB28_9RHOB</name>
<proteinExistence type="predicted"/>
<dbReference type="EMBL" id="FSRL01000001">
    <property type="protein sequence ID" value="SIN80242.1"/>
    <property type="molecule type" value="Genomic_DNA"/>
</dbReference>
<reference evidence="3" key="1">
    <citation type="submission" date="2016-11" db="EMBL/GenBank/DDBJ databases">
        <authorList>
            <person name="Varghese N."/>
            <person name="Submissions S."/>
        </authorList>
    </citation>
    <scope>NUCLEOTIDE SEQUENCE [LARGE SCALE GENOMIC DNA]</scope>
    <source>
        <strain evidence="3">DSM 29440</strain>
    </source>
</reference>